<dbReference type="InterPro" id="IPR048015">
    <property type="entry name" value="NTP-PPase_MazG-like_N"/>
</dbReference>
<accession>A0A2C8F771</accession>
<dbReference type="RefSeq" id="WP_097011131.1">
    <property type="nucleotide sequence ID" value="NZ_LT907975.1"/>
</dbReference>
<dbReference type="Gene3D" id="1.10.287.1080">
    <property type="entry name" value="MazG-like"/>
    <property type="match status" value="2"/>
</dbReference>
<sequence>MSDKPFDAHSSAMEELLEVIEALLGPDGCPWDKEQTPESMCDYLAEESFELIEAIRAKDTQEAQEELGDVLFILLFMGVLFEKDGKFSLGDALKSSAAKMIRRHPHVFSDKQFDNQQALLDNWEATKKVENKETGKKGVFDSLPKGLPPLLKAYRINSKAARNGFTWDSTEGVQEQLTEEWNEWQDALQQGDSEASEKEFGDYLFTLVELGRRHGIKANSALDYTNQKFLRRFAAMESLARKQGTDLDSMNLEQMNELWDQVKHNN</sequence>
<dbReference type="CDD" id="cd11529">
    <property type="entry name" value="NTP-PPase_MazG_Cterm"/>
    <property type="match status" value="1"/>
</dbReference>
<dbReference type="OrthoDB" id="9808939at2"/>
<keyword evidence="2" id="KW-0378">Hydrolase</keyword>
<dbReference type="GO" id="GO:0046081">
    <property type="term" value="P:dUTP catabolic process"/>
    <property type="evidence" value="ECO:0007669"/>
    <property type="project" value="TreeGrafter"/>
</dbReference>
<dbReference type="InterPro" id="IPR011551">
    <property type="entry name" value="NTP_PyrPHydrolase_MazG"/>
</dbReference>
<dbReference type="NCBIfam" id="NF007113">
    <property type="entry name" value="PRK09562.1"/>
    <property type="match status" value="1"/>
</dbReference>
<dbReference type="GO" id="GO:0046061">
    <property type="term" value="P:dATP catabolic process"/>
    <property type="evidence" value="ECO:0007669"/>
    <property type="project" value="TreeGrafter"/>
</dbReference>
<feature type="domain" description="NTP pyrophosphohydrolase MazG-like" evidence="1">
    <location>
        <begin position="172"/>
        <end position="232"/>
    </location>
</feature>
<proteinExistence type="predicted"/>
<reference evidence="3" key="1">
    <citation type="submission" date="2017-09" db="EMBL/GenBank/DDBJ databases">
        <authorList>
            <person name="Regsiter A."/>
            <person name="William W."/>
        </authorList>
    </citation>
    <scope>NUCLEOTIDE SEQUENCE [LARGE SCALE GENOMIC DNA]</scope>
    <source>
        <strain evidence="3">500-1</strain>
    </source>
</reference>
<dbReference type="GO" id="GO:0006203">
    <property type="term" value="P:dGTP catabolic process"/>
    <property type="evidence" value="ECO:0007669"/>
    <property type="project" value="TreeGrafter"/>
</dbReference>
<keyword evidence="3" id="KW-1185">Reference proteome</keyword>
<dbReference type="KEGG" id="pprf:DPRO_1086"/>
<gene>
    <name evidence="2" type="primary">mazG</name>
    <name evidence="2" type="ORF">DPRO_1086</name>
</gene>
<protein>
    <submittedName>
        <fullName evidence="2">Nucleoside triphosphate pyrophosphohydrolase</fullName>
        <ecNumber evidence="2">3.6.1.8</ecNumber>
    </submittedName>
</protein>
<dbReference type="PANTHER" id="PTHR30522">
    <property type="entry name" value="NUCLEOSIDE TRIPHOSPHATE PYROPHOSPHOHYDROLASE"/>
    <property type="match status" value="1"/>
</dbReference>
<evidence type="ECO:0000259" key="1">
    <source>
        <dbReference type="Pfam" id="PF03819"/>
    </source>
</evidence>
<dbReference type="InterPro" id="IPR048011">
    <property type="entry name" value="NTP-PPase_MazG-like_C"/>
</dbReference>
<feature type="domain" description="NTP pyrophosphohydrolase MazG-like" evidence="1">
    <location>
        <begin position="35"/>
        <end position="108"/>
    </location>
</feature>
<dbReference type="GO" id="GO:0047693">
    <property type="term" value="F:ATP diphosphatase activity"/>
    <property type="evidence" value="ECO:0007669"/>
    <property type="project" value="UniProtKB-EC"/>
</dbReference>
<dbReference type="Pfam" id="PF03819">
    <property type="entry name" value="MazG"/>
    <property type="match status" value="2"/>
</dbReference>
<dbReference type="GO" id="GO:0046047">
    <property type="term" value="P:TTP catabolic process"/>
    <property type="evidence" value="ECO:0007669"/>
    <property type="project" value="TreeGrafter"/>
</dbReference>
<dbReference type="InterPro" id="IPR004518">
    <property type="entry name" value="MazG-like_dom"/>
</dbReference>
<dbReference type="GO" id="GO:0046052">
    <property type="term" value="P:UTP catabolic process"/>
    <property type="evidence" value="ECO:0007669"/>
    <property type="project" value="TreeGrafter"/>
</dbReference>
<evidence type="ECO:0000313" key="3">
    <source>
        <dbReference type="Proteomes" id="UP000219215"/>
    </source>
</evidence>
<dbReference type="SUPFAM" id="SSF101386">
    <property type="entry name" value="all-alpha NTP pyrophosphatases"/>
    <property type="match status" value="2"/>
</dbReference>
<name>A0A2C8F771_9BACT</name>
<dbReference type="AlphaFoldDB" id="A0A2C8F771"/>
<dbReference type="NCBIfam" id="TIGR00444">
    <property type="entry name" value="mazG"/>
    <property type="match status" value="1"/>
</dbReference>
<dbReference type="PANTHER" id="PTHR30522:SF0">
    <property type="entry name" value="NUCLEOSIDE TRIPHOSPHATE PYROPHOSPHOHYDROLASE"/>
    <property type="match status" value="1"/>
</dbReference>
<dbReference type="EMBL" id="LT907975">
    <property type="protein sequence ID" value="SOB57970.1"/>
    <property type="molecule type" value="Genomic_DNA"/>
</dbReference>
<dbReference type="EC" id="3.6.1.8" evidence="2"/>
<evidence type="ECO:0000313" key="2">
    <source>
        <dbReference type="EMBL" id="SOB57970.1"/>
    </source>
</evidence>
<organism evidence="2 3">
    <name type="scientific">Pseudodesulfovibrio profundus</name>
    <dbReference type="NCBI Taxonomy" id="57320"/>
    <lineage>
        <taxon>Bacteria</taxon>
        <taxon>Pseudomonadati</taxon>
        <taxon>Thermodesulfobacteriota</taxon>
        <taxon>Desulfovibrionia</taxon>
        <taxon>Desulfovibrionales</taxon>
        <taxon>Desulfovibrionaceae</taxon>
    </lineage>
</organism>
<dbReference type="CDD" id="cd11528">
    <property type="entry name" value="NTP-PPase_MazG_Nterm"/>
    <property type="match status" value="1"/>
</dbReference>
<dbReference type="GO" id="GO:0046076">
    <property type="term" value="P:dTTP catabolic process"/>
    <property type="evidence" value="ECO:0007669"/>
    <property type="project" value="TreeGrafter"/>
</dbReference>
<dbReference type="Proteomes" id="UP000219215">
    <property type="component" value="Chromosome DPRO"/>
</dbReference>